<feature type="compositionally biased region" description="Low complexity" evidence="2">
    <location>
        <begin position="1"/>
        <end position="19"/>
    </location>
</feature>
<dbReference type="PANTHER" id="PTHR14248">
    <property type="entry name" value="CYCLIN Y, ISOFORM A"/>
    <property type="match status" value="1"/>
</dbReference>
<name>G1Q494_MYOLU</name>
<evidence type="ECO:0000313" key="4">
    <source>
        <dbReference type="Ensembl" id="ENSMLUP00000018527.1"/>
    </source>
</evidence>
<dbReference type="HOGENOM" id="CLU_055026_0_0_1"/>
<sequence length="370" mass="42175">MGNSKSCCLKASPSPSASPKLDRGSRQVKSKCESEVHEAAARDTRAVETVPATPKSESTSRALKRHHLKNISAPATPKGIPKKIWSGTSDCMKNAIFYEMRKDGSSELVFKNNKTKHECPGRLTKGYGSCPTVFLSDDAIRQPDFKTTIRAMTLSIHYIIKTRVGNKSFDIFNERKHPFRHEIITTDHFLRDPELKSVYRFVCTLFSAEHLTAEYAIVTLIFMERLLDCSNIDITPINWRRILLGSALLAYEYWGKQALWGRDYCQLINNIITVDDMNKIEIDFLRLIRFNIQITGRVYARYYFELLMIAEKYNVHDLFEPFCQVEHRTQSLLGAISRGSQEKDLGRAAIERSLSADNVIGMQHTKAILS</sequence>
<evidence type="ECO:0000256" key="2">
    <source>
        <dbReference type="SAM" id="MobiDB-lite"/>
    </source>
</evidence>
<feature type="domain" description="Cyclin N-terminal" evidence="3">
    <location>
        <begin position="184"/>
        <end position="292"/>
    </location>
</feature>
<feature type="region of interest" description="Disordered" evidence="2">
    <location>
        <begin position="1"/>
        <end position="63"/>
    </location>
</feature>
<dbReference type="InParanoid" id="G1Q494"/>
<dbReference type="EMBL" id="AAPE02044937">
    <property type="status" value="NOT_ANNOTATED_CDS"/>
    <property type="molecule type" value="Genomic_DNA"/>
</dbReference>
<proteinExistence type="inferred from homology"/>
<dbReference type="Proteomes" id="UP000001074">
    <property type="component" value="Unassembled WGS sequence"/>
</dbReference>
<dbReference type="STRING" id="59463.ENSMLUP00000018527"/>
<dbReference type="Ensembl" id="ENSMLUT00000030197.1">
    <property type="protein sequence ID" value="ENSMLUP00000018527.1"/>
    <property type="gene ID" value="ENSMLUG00000022373.1"/>
</dbReference>
<organism evidence="4 5">
    <name type="scientific">Myotis lucifugus</name>
    <name type="common">Little brown bat</name>
    <dbReference type="NCBI Taxonomy" id="59463"/>
    <lineage>
        <taxon>Eukaryota</taxon>
        <taxon>Metazoa</taxon>
        <taxon>Chordata</taxon>
        <taxon>Craniata</taxon>
        <taxon>Vertebrata</taxon>
        <taxon>Euteleostomi</taxon>
        <taxon>Mammalia</taxon>
        <taxon>Eutheria</taxon>
        <taxon>Laurasiatheria</taxon>
        <taxon>Chiroptera</taxon>
        <taxon>Yangochiroptera</taxon>
        <taxon>Vespertilionidae</taxon>
        <taxon>Myotis</taxon>
    </lineage>
</organism>
<accession>G1Q494</accession>
<dbReference type="CDD" id="cd20540">
    <property type="entry name" value="CYCLIN_CCNY_like"/>
    <property type="match status" value="1"/>
</dbReference>
<dbReference type="eggNOG" id="KOG1675">
    <property type="taxonomic scope" value="Eukaryota"/>
</dbReference>
<reference evidence="4" key="3">
    <citation type="submission" date="2025-09" db="UniProtKB">
        <authorList>
            <consortium name="Ensembl"/>
        </authorList>
    </citation>
    <scope>IDENTIFICATION</scope>
</reference>
<dbReference type="InterPro" id="IPR006671">
    <property type="entry name" value="Cyclin_N"/>
</dbReference>
<evidence type="ECO:0000259" key="3">
    <source>
        <dbReference type="Pfam" id="PF00134"/>
    </source>
</evidence>
<feature type="compositionally biased region" description="Basic and acidic residues" evidence="2">
    <location>
        <begin position="20"/>
        <end position="46"/>
    </location>
</feature>
<dbReference type="SUPFAM" id="SSF47954">
    <property type="entry name" value="Cyclin-like"/>
    <property type="match status" value="1"/>
</dbReference>
<protein>
    <recommendedName>
        <fullName evidence="3">Cyclin N-terminal domain-containing protein</fullName>
    </recommendedName>
</protein>
<dbReference type="Gene3D" id="1.10.472.10">
    <property type="entry name" value="Cyclin-like"/>
    <property type="match status" value="1"/>
</dbReference>
<dbReference type="InterPro" id="IPR036915">
    <property type="entry name" value="Cyclin-like_sf"/>
</dbReference>
<comment type="similarity">
    <text evidence="1">Belongs to the cyclin family. Cyclin Y subfamily.</text>
</comment>
<keyword evidence="5" id="KW-1185">Reference proteome</keyword>
<dbReference type="GeneTree" id="ENSGT00940000154453"/>
<evidence type="ECO:0000256" key="1">
    <source>
        <dbReference type="ARBA" id="ARBA00005463"/>
    </source>
</evidence>
<dbReference type="AlphaFoldDB" id="G1Q494"/>
<evidence type="ECO:0000313" key="5">
    <source>
        <dbReference type="Proteomes" id="UP000001074"/>
    </source>
</evidence>
<reference evidence="4 5" key="1">
    <citation type="journal article" date="2011" name="Nature">
        <title>A high-resolution map of human evolutionary constraint using 29 mammals.</title>
        <authorList>
            <person name="Lindblad-Toh K."/>
            <person name="Garber M."/>
            <person name="Zuk O."/>
            <person name="Lin M.F."/>
            <person name="Parker B.J."/>
            <person name="Washietl S."/>
            <person name="Kheradpour P."/>
            <person name="Ernst J."/>
            <person name="Jordan G."/>
            <person name="Mauceli E."/>
            <person name="Ward L.D."/>
            <person name="Lowe C.B."/>
            <person name="Holloway A.K."/>
            <person name="Clamp M."/>
            <person name="Gnerre S."/>
            <person name="Alfoldi J."/>
            <person name="Beal K."/>
            <person name="Chang J."/>
            <person name="Clawson H."/>
            <person name="Cuff J."/>
            <person name="Di Palma F."/>
            <person name="Fitzgerald S."/>
            <person name="Flicek P."/>
            <person name="Guttman M."/>
            <person name="Hubisz M.J."/>
            <person name="Jaffe D.B."/>
            <person name="Jungreis I."/>
            <person name="Kent W.J."/>
            <person name="Kostka D."/>
            <person name="Lara M."/>
            <person name="Martins A.L."/>
            <person name="Massingham T."/>
            <person name="Moltke I."/>
            <person name="Raney B.J."/>
            <person name="Rasmussen M.D."/>
            <person name="Robinson J."/>
            <person name="Stark A."/>
            <person name="Vilella A.J."/>
            <person name="Wen J."/>
            <person name="Xie X."/>
            <person name="Zody M.C."/>
            <person name="Baldwin J."/>
            <person name="Bloom T."/>
            <person name="Chin C.W."/>
            <person name="Heiman D."/>
            <person name="Nicol R."/>
            <person name="Nusbaum C."/>
            <person name="Young S."/>
            <person name="Wilkinson J."/>
            <person name="Worley K.C."/>
            <person name="Kovar C.L."/>
            <person name="Muzny D.M."/>
            <person name="Gibbs R.A."/>
            <person name="Cree A."/>
            <person name="Dihn H.H."/>
            <person name="Fowler G."/>
            <person name="Jhangiani S."/>
            <person name="Joshi V."/>
            <person name="Lee S."/>
            <person name="Lewis L.R."/>
            <person name="Nazareth L.V."/>
            <person name="Okwuonu G."/>
            <person name="Santibanez J."/>
            <person name="Warren W.C."/>
            <person name="Mardis E.R."/>
            <person name="Weinstock G.M."/>
            <person name="Wilson R.K."/>
            <person name="Delehaunty K."/>
            <person name="Dooling D."/>
            <person name="Fronik C."/>
            <person name="Fulton L."/>
            <person name="Fulton B."/>
            <person name="Graves T."/>
            <person name="Minx P."/>
            <person name="Sodergren E."/>
            <person name="Birney E."/>
            <person name="Margulies E.H."/>
            <person name="Herrero J."/>
            <person name="Green E.D."/>
            <person name="Haussler D."/>
            <person name="Siepel A."/>
            <person name="Goldman N."/>
            <person name="Pollard K.S."/>
            <person name="Pedersen J.S."/>
            <person name="Lander E.S."/>
            <person name="Kellis M."/>
        </authorList>
    </citation>
    <scope>NUCLEOTIDE SEQUENCE [LARGE SCALE GENOMIC DNA]</scope>
</reference>
<reference evidence="4" key="2">
    <citation type="submission" date="2025-08" db="UniProtKB">
        <authorList>
            <consortium name="Ensembl"/>
        </authorList>
    </citation>
    <scope>IDENTIFICATION</scope>
</reference>
<dbReference type="Pfam" id="PF00134">
    <property type="entry name" value="Cyclin_N"/>
    <property type="match status" value="1"/>
</dbReference>